<dbReference type="SUPFAM" id="SSF75632">
    <property type="entry name" value="Cullin homology domain"/>
    <property type="match status" value="1"/>
</dbReference>
<protein>
    <recommendedName>
        <fullName evidence="4">Cullin family profile domain-containing protein</fullName>
    </recommendedName>
</protein>
<dbReference type="InterPro" id="IPR059120">
    <property type="entry name" value="Cullin-like_AB"/>
</dbReference>
<name>A0AAD1Y451_EUPCR</name>
<dbReference type="Gene3D" id="1.10.10.10">
    <property type="entry name" value="Winged helix-like DNA-binding domain superfamily/Winged helix DNA-binding domain"/>
    <property type="match status" value="1"/>
</dbReference>
<dbReference type="Gene3D" id="1.20.1310.10">
    <property type="entry name" value="Cullin Repeats"/>
    <property type="match status" value="2"/>
</dbReference>
<evidence type="ECO:0000313" key="6">
    <source>
        <dbReference type="Proteomes" id="UP001295684"/>
    </source>
</evidence>
<dbReference type="GO" id="GO:0006511">
    <property type="term" value="P:ubiquitin-dependent protein catabolic process"/>
    <property type="evidence" value="ECO:0007669"/>
    <property type="project" value="InterPro"/>
</dbReference>
<evidence type="ECO:0000256" key="2">
    <source>
        <dbReference type="PROSITE-ProRule" id="PRU00330"/>
    </source>
</evidence>
<dbReference type="InterPro" id="IPR045093">
    <property type="entry name" value="Cullin"/>
</dbReference>
<dbReference type="AlphaFoldDB" id="A0AAD1Y451"/>
<dbReference type="SMART" id="SM00182">
    <property type="entry name" value="CULLIN"/>
    <property type="match status" value="1"/>
</dbReference>
<dbReference type="Pfam" id="PF26557">
    <property type="entry name" value="Cullin_AB"/>
    <property type="match status" value="1"/>
</dbReference>
<sequence length="755" mass="89684">MEEENNLQLTADSLKCLEEFVNMAKDYSNPCELKPKEKFNSGLFARTYTLLYDNEAASGAFHNYCCSAIEGFIKTHFSYLEQRDSKEILEKFLETFKSFSTFSRLWSNALAHVDNMYIRFLNRGKTTTVKSMELFNTLIFEKFSGFIVENLINAINELRESESVRTDMIRDVISIFITCGTRNPITLIGDDENTTKWGGEVDLRLYKEEFLKPFLSRTRLYYTNKFAELWKTCDFLEFIHEFRRIQIKERYIVESILDKSSHCEVMTELLFIVSKNEFIKTQIRQEASNLRQLIFDQKFVEIEDIIQFCQEISVGIKELSSELRLMITSDLEKVFNDNNDSNDSVNLTDALVNYRFQIHQFIEEKLLGAKFFLKAKQSCFEEKLRSCYKTEWLASYCDNFFTKEVKKYDDMEITMHLENIIDLLKLIDDREHFLAYYFYYQYNRMLAQTYSNYYAEREMVDKLTEQLGETSMKRISKLLIDIELSQDLQDEFCKSEICEDALPFDMSTVVLSSTILEKAQERYQDECLVIPTELELCKKVYEHFYKSKYSQRKLQWIYTRGEIVMETKFTPHPYTLNVNCYQASILCQFEAHESLTVEELQRLTFMDRSVLVKQLKHLCNPKKNLLCSKYKSHPLFLDPDIITLNLKFSHPLLKINYIPKIGPKIKENKQEIHEEVKPLKEELEMADIKQTKALIVHMMKKRKVMHQKDIVYKMMRKRAKLRRSEKMILGCIEQLAEAEYMAYMDESRENYKYMP</sequence>
<dbReference type="InterPro" id="IPR001373">
    <property type="entry name" value="Cullin_N"/>
</dbReference>
<dbReference type="InterPro" id="IPR036317">
    <property type="entry name" value="Cullin_homology_sf"/>
</dbReference>
<dbReference type="PANTHER" id="PTHR11932">
    <property type="entry name" value="CULLIN"/>
    <property type="match status" value="1"/>
</dbReference>
<evidence type="ECO:0000313" key="5">
    <source>
        <dbReference type="EMBL" id="CAI2384333.1"/>
    </source>
</evidence>
<dbReference type="PROSITE" id="PS50069">
    <property type="entry name" value="CULLIN_2"/>
    <property type="match status" value="1"/>
</dbReference>
<gene>
    <name evidence="5" type="ORF">ECRASSUSDP1_LOCUS25858</name>
</gene>
<organism evidence="5 6">
    <name type="scientific">Euplotes crassus</name>
    <dbReference type="NCBI Taxonomy" id="5936"/>
    <lineage>
        <taxon>Eukaryota</taxon>
        <taxon>Sar</taxon>
        <taxon>Alveolata</taxon>
        <taxon>Ciliophora</taxon>
        <taxon>Intramacronucleata</taxon>
        <taxon>Spirotrichea</taxon>
        <taxon>Hypotrichia</taxon>
        <taxon>Euplotida</taxon>
        <taxon>Euplotidae</taxon>
        <taxon>Moneuplotes</taxon>
    </lineage>
</organism>
<dbReference type="InterPro" id="IPR036388">
    <property type="entry name" value="WH-like_DNA-bd_sf"/>
</dbReference>
<dbReference type="InterPro" id="IPR036390">
    <property type="entry name" value="WH_DNA-bd_sf"/>
</dbReference>
<dbReference type="GO" id="GO:0031625">
    <property type="term" value="F:ubiquitin protein ligase binding"/>
    <property type="evidence" value="ECO:0007669"/>
    <property type="project" value="InterPro"/>
</dbReference>
<dbReference type="SUPFAM" id="SSF46785">
    <property type="entry name" value="Winged helix' DNA-binding domain"/>
    <property type="match status" value="1"/>
</dbReference>
<dbReference type="EMBL" id="CAMPGE010026658">
    <property type="protein sequence ID" value="CAI2384333.1"/>
    <property type="molecule type" value="Genomic_DNA"/>
</dbReference>
<evidence type="ECO:0000259" key="4">
    <source>
        <dbReference type="PROSITE" id="PS50069"/>
    </source>
</evidence>
<comment type="similarity">
    <text evidence="1 2 3">Belongs to the cullin family.</text>
</comment>
<feature type="domain" description="Cullin family profile" evidence="4">
    <location>
        <begin position="388"/>
        <end position="619"/>
    </location>
</feature>
<proteinExistence type="inferred from homology"/>
<dbReference type="Pfam" id="PF00888">
    <property type="entry name" value="Cullin"/>
    <property type="match status" value="1"/>
</dbReference>
<evidence type="ECO:0000256" key="1">
    <source>
        <dbReference type="ARBA" id="ARBA00006019"/>
    </source>
</evidence>
<evidence type="ECO:0000256" key="3">
    <source>
        <dbReference type="RuleBase" id="RU003829"/>
    </source>
</evidence>
<dbReference type="InterPro" id="IPR016159">
    <property type="entry name" value="Cullin_repeat-like_dom_sf"/>
</dbReference>
<accession>A0AAD1Y451</accession>
<dbReference type="Gene3D" id="3.30.230.130">
    <property type="entry name" value="Cullin, Chain C, Domain 2"/>
    <property type="match status" value="1"/>
</dbReference>
<comment type="caution">
    <text evidence="5">The sequence shown here is derived from an EMBL/GenBank/DDBJ whole genome shotgun (WGS) entry which is preliminary data.</text>
</comment>
<dbReference type="Proteomes" id="UP001295684">
    <property type="component" value="Unassembled WGS sequence"/>
</dbReference>
<keyword evidence="6" id="KW-1185">Reference proteome</keyword>
<dbReference type="SUPFAM" id="SSF74788">
    <property type="entry name" value="Cullin repeat-like"/>
    <property type="match status" value="1"/>
</dbReference>
<reference evidence="5" key="1">
    <citation type="submission" date="2023-07" db="EMBL/GenBank/DDBJ databases">
        <authorList>
            <consortium name="AG Swart"/>
            <person name="Singh M."/>
            <person name="Singh A."/>
            <person name="Seah K."/>
            <person name="Emmerich C."/>
        </authorList>
    </citation>
    <scope>NUCLEOTIDE SEQUENCE</scope>
    <source>
        <strain evidence="5">DP1</strain>
    </source>
</reference>
<dbReference type="InterPro" id="IPR016158">
    <property type="entry name" value="Cullin_homology"/>
</dbReference>